<feature type="region of interest" description="Disordered" evidence="1">
    <location>
        <begin position="361"/>
        <end position="414"/>
    </location>
</feature>
<gene>
    <name evidence="3" type="ORF">BD311DRAFT_807487</name>
</gene>
<dbReference type="CDD" id="cd20557">
    <property type="entry name" value="CYCLIN_ScPCL1-like"/>
    <property type="match status" value="1"/>
</dbReference>
<evidence type="ECO:0000256" key="1">
    <source>
        <dbReference type="SAM" id="MobiDB-lite"/>
    </source>
</evidence>
<dbReference type="InterPro" id="IPR036915">
    <property type="entry name" value="Cyclin-like_sf"/>
</dbReference>
<organism evidence="3">
    <name type="scientific">Dichomitus squalens</name>
    <dbReference type="NCBI Taxonomy" id="114155"/>
    <lineage>
        <taxon>Eukaryota</taxon>
        <taxon>Fungi</taxon>
        <taxon>Dikarya</taxon>
        <taxon>Basidiomycota</taxon>
        <taxon>Agaricomycotina</taxon>
        <taxon>Agaricomycetes</taxon>
        <taxon>Polyporales</taxon>
        <taxon>Polyporaceae</taxon>
        <taxon>Dichomitus</taxon>
    </lineage>
</organism>
<proteinExistence type="predicted"/>
<protein>
    <recommendedName>
        <fullName evidence="2">Cyclin N-terminal domain-containing protein</fullName>
    </recommendedName>
</protein>
<name>A0A4Q9MJE8_9APHY</name>
<dbReference type="OrthoDB" id="286814at2759"/>
<evidence type="ECO:0000259" key="2">
    <source>
        <dbReference type="Pfam" id="PF00134"/>
    </source>
</evidence>
<dbReference type="EMBL" id="ML143429">
    <property type="protein sequence ID" value="TBU27674.1"/>
    <property type="molecule type" value="Genomic_DNA"/>
</dbReference>
<feature type="compositionally biased region" description="Basic and acidic residues" evidence="1">
    <location>
        <begin position="399"/>
        <end position="414"/>
    </location>
</feature>
<dbReference type="Gene3D" id="1.10.472.10">
    <property type="entry name" value="Cyclin-like"/>
    <property type="match status" value="1"/>
</dbReference>
<dbReference type="Proteomes" id="UP000292957">
    <property type="component" value="Unassembled WGS sequence"/>
</dbReference>
<feature type="region of interest" description="Disordered" evidence="1">
    <location>
        <begin position="209"/>
        <end position="246"/>
    </location>
</feature>
<dbReference type="AlphaFoldDB" id="A0A4Q9MJE8"/>
<accession>A0A4Q9MJE8</accession>
<evidence type="ECO:0000313" key="3">
    <source>
        <dbReference type="EMBL" id="TBU27674.1"/>
    </source>
</evidence>
<dbReference type="SUPFAM" id="SSF47954">
    <property type="entry name" value="Cyclin-like"/>
    <property type="match status" value="1"/>
</dbReference>
<feature type="region of interest" description="Disordered" evidence="1">
    <location>
        <begin position="261"/>
        <end position="334"/>
    </location>
</feature>
<sequence length="443" mass="49847">MSFVFTLTTTPAAAFSSTSSGASPLNMNEPTSLVPLAHLDEKVVEMVSTQVNFGVIDYFIDMLVNTVARAVIASRYKAAMEMKTLLVMQHVCTFITCGALDTRTILTAIVYLSEIRLSTYDMGDRVCERLAIGALMLAHKSINEPSYRSEQWLQLVRMVFGQQFTIKDLTRIEREVLSALDWKVMPTNTAILAHYDVFMRYARRDREPSAVPKTAAVPARTERAERSYPVPERAERSYPVPEPAPATNAAAAIPDLMYPDYSSDGYSSDSDDSSEIITPPSAGPSAYASGHTHTGRVGATPSRKNRSSPYPYPRPSRRTSSQNHGSPVCERNDHYRVRRDASLIEAKVRYYAADHGTVLRESGSPRYVPYSPSQPWNRRDRYDPAPTPPPPSTTWKSYWPEDRPHAAHRRGEEHPWRRYQNWQSTMPGVSANDKWGTFGLFRQ</sequence>
<feature type="domain" description="Cyclin N-terminal" evidence="2">
    <location>
        <begin position="94"/>
        <end position="184"/>
    </location>
</feature>
<reference evidence="3" key="1">
    <citation type="submission" date="2019-01" db="EMBL/GenBank/DDBJ databases">
        <title>Draft genome sequences of three monokaryotic isolates of the white-rot basidiomycete fungus Dichomitus squalens.</title>
        <authorList>
            <consortium name="DOE Joint Genome Institute"/>
            <person name="Lopez S.C."/>
            <person name="Andreopoulos B."/>
            <person name="Pangilinan J."/>
            <person name="Lipzen A."/>
            <person name="Riley R."/>
            <person name="Ahrendt S."/>
            <person name="Ng V."/>
            <person name="Barry K."/>
            <person name="Daum C."/>
            <person name="Grigoriev I.V."/>
            <person name="Hilden K.S."/>
            <person name="Makela M.R."/>
            <person name="de Vries R.P."/>
        </authorList>
    </citation>
    <scope>NUCLEOTIDE SEQUENCE [LARGE SCALE GENOMIC DNA]</scope>
    <source>
        <strain evidence="3">OM18370.1</strain>
    </source>
</reference>
<dbReference type="Pfam" id="PF00134">
    <property type="entry name" value="Cyclin_N"/>
    <property type="match status" value="1"/>
</dbReference>
<dbReference type="InterPro" id="IPR006671">
    <property type="entry name" value="Cyclin_N"/>
</dbReference>
<feature type="compositionally biased region" description="Basic and acidic residues" evidence="1">
    <location>
        <begin position="220"/>
        <end position="236"/>
    </location>
</feature>